<feature type="transmembrane region" description="Helical" evidence="1">
    <location>
        <begin position="399"/>
        <end position="422"/>
    </location>
</feature>
<evidence type="ECO:0000256" key="1">
    <source>
        <dbReference type="SAM" id="Phobius"/>
    </source>
</evidence>
<evidence type="ECO:0000313" key="3">
    <source>
        <dbReference type="Proteomes" id="UP000198703"/>
    </source>
</evidence>
<dbReference type="AlphaFoldDB" id="A0A1H4DI20"/>
<dbReference type="RefSeq" id="WP_245731059.1">
    <property type="nucleotide sequence ID" value="NZ_FNQM01000010.1"/>
</dbReference>
<evidence type="ECO:0000313" key="2">
    <source>
        <dbReference type="EMBL" id="SEA72080.1"/>
    </source>
</evidence>
<dbReference type="InterPro" id="IPR021830">
    <property type="entry name" value="DUF3422"/>
</dbReference>
<reference evidence="2 3" key="1">
    <citation type="submission" date="2016-10" db="EMBL/GenBank/DDBJ databases">
        <authorList>
            <person name="de Groot N.N."/>
        </authorList>
    </citation>
    <scope>NUCLEOTIDE SEQUENCE [LARGE SCALE GENOMIC DNA]</scope>
    <source>
        <strain evidence="2 3">DSM 15345</strain>
    </source>
</reference>
<dbReference type="Proteomes" id="UP000198703">
    <property type="component" value="Unassembled WGS sequence"/>
</dbReference>
<dbReference type="Pfam" id="PF11902">
    <property type="entry name" value="DUF3422"/>
    <property type="match status" value="1"/>
</dbReference>
<name>A0A1H4DI20_9RHOB</name>
<protein>
    <submittedName>
        <fullName evidence="2">Uncharacterized membrane-anchored protein</fullName>
    </submittedName>
</protein>
<dbReference type="EMBL" id="FNQM01000010">
    <property type="protein sequence ID" value="SEA72080.1"/>
    <property type="molecule type" value="Genomic_DNA"/>
</dbReference>
<accession>A0A1H4DI20</accession>
<keyword evidence="1" id="KW-0472">Membrane</keyword>
<organism evidence="2 3">
    <name type="scientific">Rubrimonas cliftonensis</name>
    <dbReference type="NCBI Taxonomy" id="89524"/>
    <lineage>
        <taxon>Bacteria</taxon>
        <taxon>Pseudomonadati</taxon>
        <taxon>Pseudomonadota</taxon>
        <taxon>Alphaproteobacteria</taxon>
        <taxon>Rhodobacterales</taxon>
        <taxon>Paracoccaceae</taxon>
        <taxon>Rubrimonas</taxon>
    </lineage>
</organism>
<sequence length="434" mass="47979">MSRILPPDHPARYPMTNELHARPFPAVAAPCQAIHLAFARDEEAPVDRAAQEAHLIALVDRFGAPRPARAADHYFGEVGRIRLKWERHTEFVSYTLFEDGPTDLPFGLPIDRLAPAEWLAEAPGRVISAIRVHVEPAEGPEEAERALLDRLHRHFVAESLAGAHVGEGQATVFGDFRIHEDGFTRFAVLALPGAGPRRLGRIVQRLMEIETYRALSMLALPMARRISGDLNTVEGALSEIISGIASDRLDDRQTLAQLTRLSAAIEALEAETAYRFAASKAYSALVEQRIEVLKERRAAERQTMAEFMARRYKPAMRTCDAAGRRLNELAGRAARAATLLSTRVNVAVETQNQALLGSMNRRAELQLRLQRTVEGLSIVAISYYAVSLAGYAVKPFAKLLGVTPETATALLVPLVVLGVWGMMRRLRHQLEKEG</sequence>
<keyword evidence="3" id="KW-1185">Reference proteome</keyword>
<gene>
    <name evidence="2" type="ORF">SAMN05444370_11034</name>
</gene>
<keyword evidence="1" id="KW-0812">Transmembrane</keyword>
<proteinExistence type="predicted"/>
<dbReference type="STRING" id="89524.SAMN05444370_11034"/>
<keyword evidence="1" id="KW-1133">Transmembrane helix</keyword>